<name>A0ABQ6GWG4_9GAMM</name>
<accession>A0ABQ6GWG4</accession>
<proteinExistence type="predicted"/>
<evidence type="ECO:0000313" key="1">
    <source>
        <dbReference type="EMBL" id="GLX80248.1"/>
    </source>
</evidence>
<organism evidence="1 2">
    <name type="scientific">Thalassotalea insulae</name>
    <dbReference type="NCBI Taxonomy" id="2056778"/>
    <lineage>
        <taxon>Bacteria</taxon>
        <taxon>Pseudomonadati</taxon>
        <taxon>Pseudomonadota</taxon>
        <taxon>Gammaproteobacteria</taxon>
        <taxon>Alteromonadales</taxon>
        <taxon>Colwelliaceae</taxon>
        <taxon>Thalassotalea</taxon>
    </lineage>
</organism>
<dbReference type="InterPro" id="IPR023214">
    <property type="entry name" value="HAD_sf"/>
</dbReference>
<sequence length="155" mass="16968">MFLNIPNREKIKISNVILDFNGTIAVDGKLIGGVANKINNLSAIINFVVVTADTYGTVEQELAGVDCKIINLSKSKEFKSKLDVLNFLGKEQTICVGNGFNDRIVLKESVLGISILQEEGLSLEALIASDFVCKSIIDVFSCIENPYRIKATLRD</sequence>
<dbReference type="Gene3D" id="3.40.50.1000">
    <property type="entry name" value="HAD superfamily/HAD-like"/>
    <property type="match status" value="1"/>
</dbReference>
<protein>
    <recommendedName>
        <fullName evidence="3">ATPase P</fullName>
    </recommendedName>
</protein>
<keyword evidence="2" id="KW-1185">Reference proteome</keyword>
<dbReference type="InterPro" id="IPR036412">
    <property type="entry name" value="HAD-like_sf"/>
</dbReference>
<evidence type="ECO:0008006" key="3">
    <source>
        <dbReference type="Google" id="ProtNLM"/>
    </source>
</evidence>
<dbReference type="Proteomes" id="UP001157186">
    <property type="component" value="Unassembled WGS sequence"/>
</dbReference>
<comment type="caution">
    <text evidence="1">The sequence shown here is derived from an EMBL/GenBank/DDBJ whole genome shotgun (WGS) entry which is preliminary data.</text>
</comment>
<evidence type="ECO:0000313" key="2">
    <source>
        <dbReference type="Proteomes" id="UP001157186"/>
    </source>
</evidence>
<dbReference type="EMBL" id="BSST01000001">
    <property type="protein sequence ID" value="GLX80248.1"/>
    <property type="molecule type" value="Genomic_DNA"/>
</dbReference>
<gene>
    <name evidence="1" type="ORF">tinsulaeT_35880</name>
</gene>
<dbReference type="SUPFAM" id="SSF56784">
    <property type="entry name" value="HAD-like"/>
    <property type="match status" value="1"/>
</dbReference>
<reference evidence="1 2" key="1">
    <citation type="submission" date="2023-03" db="EMBL/GenBank/DDBJ databases">
        <title>Draft genome sequence of Thalassotalea insulae KCTC 62186T.</title>
        <authorList>
            <person name="Sawabe T."/>
        </authorList>
    </citation>
    <scope>NUCLEOTIDE SEQUENCE [LARGE SCALE GENOMIC DNA]</scope>
    <source>
        <strain evidence="1 2">KCTC 62186</strain>
    </source>
</reference>